<dbReference type="EMBL" id="NVUK01000023">
    <property type="protein sequence ID" value="PCI76872.1"/>
    <property type="molecule type" value="Genomic_DNA"/>
</dbReference>
<protein>
    <recommendedName>
        <fullName evidence="1">Fungal lipase-type domain-containing protein</fullName>
    </recommendedName>
</protein>
<dbReference type="GO" id="GO:0006629">
    <property type="term" value="P:lipid metabolic process"/>
    <property type="evidence" value="ECO:0007669"/>
    <property type="project" value="InterPro"/>
</dbReference>
<evidence type="ECO:0000259" key="1">
    <source>
        <dbReference type="Pfam" id="PF01764"/>
    </source>
</evidence>
<dbReference type="InterPro" id="IPR002921">
    <property type="entry name" value="Fungal_lipase-type"/>
</dbReference>
<comment type="caution">
    <text evidence="2">The sequence shown here is derived from an EMBL/GenBank/DDBJ whole genome shotgun (WGS) entry which is preliminary data.</text>
</comment>
<reference evidence="3" key="1">
    <citation type="submission" date="2017-08" db="EMBL/GenBank/DDBJ databases">
        <title>A dynamic microbial community with high functional redundancy inhabits the cold, oxic subseafloor aquifer.</title>
        <authorList>
            <person name="Tully B.J."/>
            <person name="Wheat C.G."/>
            <person name="Glazer B.T."/>
            <person name="Huber J.A."/>
        </authorList>
    </citation>
    <scope>NUCLEOTIDE SEQUENCE [LARGE SCALE GENOMIC DNA]</scope>
</reference>
<evidence type="ECO:0000313" key="3">
    <source>
        <dbReference type="Proteomes" id="UP000218775"/>
    </source>
</evidence>
<accession>A0A2A4X2G4</accession>
<organism evidence="2 3">
    <name type="scientific">Aerophobetes bacterium</name>
    <dbReference type="NCBI Taxonomy" id="2030807"/>
    <lineage>
        <taxon>Bacteria</taxon>
        <taxon>Candidatus Aerophobota</taxon>
    </lineage>
</organism>
<evidence type="ECO:0000313" key="2">
    <source>
        <dbReference type="EMBL" id="PCI76872.1"/>
    </source>
</evidence>
<dbReference type="SUPFAM" id="SSF53474">
    <property type="entry name" value="alpha/beta-Hydrolases"/>
    <property type="match status" value="1"/>
</dbReference>
<gene>
    <name evidence="2" type="ORF">COB21_03835</name>
</gene>
<dbReference type="Gene3D" id="3.40.50.1820">
    <property type="entry name" value="alpha/beta hydrolase"/>
    <property type="match status" value="1"/>
</dbReference>
<dbReference type="Proteomes" id="UP000218775">
    <property type="component" value="Unassembled WGS sequence"/>
</dbReference>
<feature type="domain" description="Fungal lipase-type" evidence="1">
    <location>
        <begin position="209"/>
        <end position="299"/>
    </location>
</feature>
<dbReference type="Pfam" id="PF01764">
    <property type="entry name" value="Lipase_3"/>
    <property type="match status" value="1"/>
</dbReference>
<name>A0A2A4X2G4_UNCAE</name>
<dbReference type="InterPro" id="IPR029058">
    <property type="entry name" value="AB_hydrolase_fold"/>
</dbReference>
<dbReference type="AlphaFoldDB" id="A0A2A4X2G4"/>
<proteinExistence type="predicted"/>
<sequence length="373" mass="42503">MNSRHSSQFSSHPTSLGSYICMGSFKVFERALSWLFKSKSLTYAIDTTQQSTILHNDALELLEFAKSYRNHFAQKNLICRVTNNPGDVETTTGLLKTLKDHIQQERHLLLASDEILAKVLSYRRLKNGQQLELPVMTPGKGIEYISYKIDTSFHLFNRMEAFALLNVDKSKGCPIILFRGTDFSLVREEGRRSILHDIDPKGPGHTQFEKIKEDLSRYLETINKTYGPIRLVGHSLGGVMLLYTLTHYPHLLQKSTHLPSVAFNFPGIGSKMFEKFCALDEHERPMFQGFVSEGDVISKFGKLVGDIYSLNLGLDLSPIRAHEELFFLAPRVEVQKVDVDQENGCDKRLYFSNLHEKTASFLYELGLKSVFTR</sequence>